<dbReference type="InterPro" id="IPR011992">
    <property type="entry name" value="EF-hand-dom_pair"/>
</dbReference>
<sequence length="1437" mass="163059">MCGPYSQPSSAQSKPKNVFHTSGMQRTGRYNGEVEAAVPTHGEECFGTQFPCFSAMTKTPGKRSPWRGKLRRPHPARGEIRSDRLRSKSMNEVDEVGSCCYRILSSLYILGTCSGTFIDRQRSVFGECLAALSAAFPVCFLELSDLHSLSDMMSNEESEAERACRLLPTLQEAFSEVEELAGAGSAARHALLTRVTEVTLPLLCSYVSRWGEAGNQASQEGHCSSVTPQHANALLGHILSIIHAHLGTADSSWMKRLAVFGQPIISKAEPHILKSHFLPLMEKLRKRAESVLLEEEHLKAEGRGNVLEQELDIQERFTVLVQDIYAFYPLLIPFIDLHRMSWLREVDADAEKLFSLVAEVFIFWAKSHGGVCNQERRKVKRKGDHYSTHTSLIVAAPKKLLSVAMNGCCHGDQGLITHAKKRFSQRDTEDEVRAFIRSNLQQDLCENLVDPLSIERILGIACVLFHLDQVERPQKKKRAVWHKMLSKQRKRAVVACLRMAPLYNLPRHRAVNLFLRGYERVWLKAEHDSPEDRLIEDLAKAAYVEILKEGAELRNNMDPLHQLINLFSQSALTERSKLEEDDLYMCYANIMAKSCQIEEDQDEDGLKSFEEKEMEKQRLLYQQARLHERGAAVMVLQNLSASRGDMGPMVGATLKLGIAILNGGNTSVQQKMLDYLRQKRDVGFFHSLAGLMQSCSVLDLNAFERQIKAESLGVGAEDNSGDRVMADEQLTCDLFRFLQLLCEGHNTDFQNYLRTQTGNNTTVNIIISTVDYLLRESISDFYWYYSGKDVIDERGQHNFSKAINVAKQVFNTLTEYIQGPCTGNQQSLAHSRLWDAIVGFLHVFAHMQMKLSQDSSQLELLKALMDLQKDMVVMLLSMLEGNVVNGTIGKQMVDMLVESSSNVEMILKFFDMFLKLKDLTSSEAFREYDLEGRGLISKKDFQRAMEGFKRYSKSETEFLLSCAEMAKSDLLDYPDFVMRFHEPAKEIGFNMAVLLTNLSEHMPSDARLQNFLELADSVLKYFHPHLGRIEILGSGKRIERVYFEISESTRTQWEKPQVKESKRQFIFDVVNKGGEKEKMELFVNFCEDTIFEMQLAAQISGSESGEELKAKDDNEEKNKLEMNENLAEDNRMTKDSRCFSIRNIRKHIKRITIRRIISAIFSFFHNVLLFITRAFLGLVWFCLYLLYHIFLSGWIIDVAKEMKLVDLLGDLRDPTMVEAIGLREGADIENNACHTRAFSSRGNLRGMSLDLSAVSRDPQLHTDIFGLCLKKEGEKYTLSSGDQHSSLDEFLNTSKYQSLNSHSSEKITSKRDCKEAVTYSDQIVETGILESRTQLSAFLPLQMRGVKLCSILGSTQCLFIYALRRLCTWGPKQGEYNQPKSWSSTGRPYIDLPPLTRLRELSAIKDNPPAEGSTELNLTGRSYCRHKIMDAPGEPAT</sequence>
<dbReference type="Gene3D" id="1.10.238.10">
    <property type="entry name" value="EF-hand"/>
    <property type="match status" value="1"/>
</dbReference>
<feature type="region of interest" description="Disordered" evidence="1">
    <location>
        <begin position="57"/>
        <end position="81"/>
    </location>
</feature>
<dbReference type="PROSITE" id="PS50222">
    <property type="entry name" value="EF_HAND_2"/>
    <property type="match status" value="1"/>
</dbReference>
<feature type="transmembrane region" description="Helical" evidence="2">
    <location>
        <begin position="1177"/>
        <end position="1196"/>
    </location>
</feature>
<dbReference type="GO" id="GO:0005219">
    <property type="term" value="F:ryanodine-sensitive calcium-release channel activity"/>
    <property type="evidence" value="ECO:0007669"/>
    <property type="project" value="TreeGrafter"/>
</dbReference>
<dbReference type="GO" id="GO:0005790">
    <property type="term" value="C:smooth endoplasmic reticulum"/>
    <property type="evidence" value="ECO:0007669"/>
    <property type="project" value="TreeGrafter"/>
</dbReference>
<proteinExistence type="predicted"/>
<keyword evidence="2" id="KW-0812">Transmembrane</keyword>
<evidence type="ECO:0000313" key="5">
    <source>
        <dbReference type="Proteomes" id="UP000281406"/>
    </source>
</evidence>
<accession>A0A3N0YGH5</accession>
<dbReference type="PANTHER" id="PTHR46399">
    <property type="entry name" value="B30.2/SPRY DOMAIN-CONTAINING PROTEIN"/>
    <property type="match status" value="1"/>
</dbReference>
<evidence type="ECO:0000259" key="3">
    <source>
        <dbReference type="PROSITE" id="PS50222"/>
    </source>
</evidence>
<feature type="compositionally biased region" description="Basic residues" evidence="1">
    <location>
        <begin position="60"/>
        <end position="75"/>
    </location>
</feature>
<dbReference type="GO" id="GO:0042383">
    <property type="term" value="C:sarcolemma"/>
    <property type="evidence" value="ECO:0007669"/>
    <property type="project" value="TreeGrafter"/>
</dbReference>
<dbReference type="GO" id="GO:0006941">
    <property type="term" value="P:striated muscle contraction"/>
    <property type="evidence" value="ECO:0007669"/>
    <property type="project" value="TreeGrafter"/>
</dbReference>
<dbReference type="PANTHER" id="PTHR46399:SF7">
    <property type="entry name" value="RYANODINE RECEPTOR 2"/>
    <property type="match status" value="1"/>
</dbReference>
<feature type="domain" description="EF-hand" evidence="3">
    <location>
        <begin position="916"/>
        <end position="951"/>
    </location>
</feature>
<dbReference type="InterPro" id="IPR015925">
    <property type="entry name" value="Ryanodine_IP3_receptor"/>
</dbReference>
<evidence type="ECO:0000256" key="1">
    <source>
        <dbReference type="SAM" id="MobiDB-lite"/>
    </source>
</evidence>
<evidence type="ECO:0000256" key="2">
    <source>
        <dbReference type="SAM" id="Phobius"/>
    </source>
</evidence>
<dbReference type="GO" id="GO:0034704">
    <property type="term" value="C:calcium channel complex"/>
    <property type="evidence" value="ECO:0007669"/>
    <property type="project" value="TreeGrafter"/>
</dbReference>
<comment type="caution">
    <text evidence="4">The sequence shown here is derived from an EMBL/GenBank/DDBJ whole genome shotgun (WGS) entry which is preliminary data.</text>
</comment>
<dbReference type="InterPro" id="IPR013662">
    <property type="entry name" value="RIH_assoc-dom"/>
</dbReference>
<dbReference type="Proteomes" id="UP000281406">
    <property type="component" value="Unassembled WGS sequence"/>
</dbReference>
<dbReference type="GO" id="GO:0014808">
    <property type="term" value="P:release of sequestered calcium ion into cytosol by sarcoplasmic reticulum"/>
    <property type="evidence" value="ECO:0007669"/>
    <property type="project" value="TreeGrafter"/>
</dbReference>
<feature type="compositionally biased region" description="Polar residues" evidence="1">
    <location>
        <begin position="1"/>
        <end position="25"/>
    </location>
</feature>
<evidence type="ECO:0000313" key="4">
    <source>
        <dbReference type="EMBL" id="ROL45263.1"/>
    </source>
</evidence>
<dbReference type="EMBL" id="RJVU01042598">
    <property type="protein sequence ID" value="ROL45263.1"/>
    <property type="molecule type" value="Genomic_DNA"/>
</dbReference>
<dbReference type="GO" id="GO:0005509">
    <property type="term" value="F:calcium ion binding"/>
    <property type="evidence" value="ECO:0007669"/>
    <property type="project" value="InterPro"/>
</dbReference>
<feature type="region of interest" description="Disordered" evidence="1">
    <location>
        <begin position="1"/>
        <end position="26"/>
    </location>
</feature>
<protein>
    <submittedName>
        <fullName evidence="4">Ryanodine receptor 2</fullName>
    </submittedName>
</protein>
<dbReference type="OrthoDB" id="300855at2759"/>
<organism evidence="4 5">
    <name type="scientific">Anabarilius grahami</name>
    <name type="common">Kanglang fish</name>
    <name type="synonym">Barilius grahami</name>
    <dbReference type="NCBI Taxonomy" id="495550"/>
    <lineage>
        <taxon>Eukaryota</taxon>
        <taxon>Metazoa</taxon>
        <taxon>Chordata</taxon>
        <taxon>Craniata</taxon>
        <taxon>Vertebrata</taxon>
        <taxon>Euteleostomi</taxon>
        <taxon>Actinopterygii</taxon>
        <taxon>Neopterygii</taxon>
        <taxon>Teleostei</taxon>
        <taxon>Ostariophysi</taxon>
        <taxon>Cypriniformes</taxon>
        <taxon>Xenocyprididae</taxon>
        <taxon>Xenocypridinae</taxon>
        <taxon>Xenocypridinae incertae sedis</taxon>
        <taxon>Anabarilius</taxon>
    </lineage>
</organism>
<keyword evidence="2" id="KW-0472">Membrane</keyword>
<keyword evidence="5" id="KW-1185">Reference proteome</keyword>
<dbReference type="Pfam" id="PF08454">
    <property type="entry name" value="RIH_assoc"/>
    <property type="match status" value="1"/>
</dbReference>
<keyword evidence="2" id="KW-1133">Transmembrane helix</keyword>
<gene>
    <name evidence="4" type="ORF">DPX16_17874</name>
</gene>
<dbReference type="GO" id="GO:0030018">
    <property type="term" value="C:Z disc"/>
    <property type="evidence" value="ECO:0007669"/>
    <property type="project" value="TreeGrafter"/>
</dbReference>
<feature type="transmembrane region" description="Helical" evidence="2">
    <location>
        <begin position="1152"/>
        <end position="1171"/>
    </location>
</feature>
<dbReference type="SUPFAM" id="SSF47473">
    <property type="entry name" value="EF-hand"/>
    <property type="match status" value="1"/>
</dbReference>
<dbReference type="InterPro" id="IPR002048">
    <property type="entry name" value="EF_hand_dom"/>
</dbReference>
<dbReference type="GO" id="GO:0033017">
    <property type="term" value="C:sarcoplasmic reticulum membrane"/>
    <property type="evidence" value="ECO:0007669"/>
    <property type="project" value="TreeGrafter"/>
</dbReference>
<reference evidence="4 5" key="1">
    <citation type="submission" date="2018-10" db="EMBL/GenBank/DDBJ databases">
        <title>Genome assembly for a Yunnan-Guizhou Plateau 3E fish, Anabarilius grahami (Regan), and its evolutionary and genetic applications.</title>
        <authorList>
            <person name="Jiang W."/>
        </authorList>
    </citation>
    <scope>NUCLEOTIDE SEQUENCE [LARGE SCALE GENOMIC DNA]</scope>
    <source>
        <strain evidence="4">AG-KIZ</strain>
        <tissue evidence="4">Muscle</tissue>
    </source>
</reference>
<keyword evidence="4" id="KW-0675">Receptor</keyword>
<name>A0A3N0YGH5_ANAGA</name>